<comment type="similarity">
    <text evidence="2 12">Belongs to the class-II aminoacyl-tRNA synthetase family.</text>
</comment>
<dbReference type="Gene3D" id="3.30.54.20">
    <property type="match status" value="1"/>
</dbReference>
<dbReference type="InterPro" id="IPR023033">
    <property type="entry name" value="Ala_tRNA_ligase_euk/bac"/>
</dbReference>
<evidence type="ECO:0000256" key="12">
    <source>
        <dbReference type="HAMAP-Rule" id="MF_00036"/>
    </source>
</evidence>
<feature type="domain" description="Alanyl-transfer RNA synthetases family profile" evidence="14">
    <location>
        <begin position="4"/>
        <end position="711"/>
    </location>
</feature>
<dbReference type="CDD" id="cd00673">
    <property type="entry name" value="AlaRS_core"/>
    <property type="match status" value="1"/>
</dbReference>
<comment type="catalytic activity">
    <reaction evidence="12">
        <text>tRNA(Ala) + L-alanine + ATP = L-alanyl-tRNA(Ala) + AMP + diphosphate</text>
        <dbReference type="Rhea" id="RHEA:12540"/>
        <dbReference type="Rhea" id="RHEA-COMP:9657"/>
        <dbReference type="Rhea" id="RHEA-COMP:9923"/>
        <dbReference type="ChEBI" id="CHEBI:30616"/>
        <dbReference type="ChEBI" id="CHEBI:33019"/>
        <dbReference type="ChEBI" id="CHEBI:57972"/>
        <dbReference type="ChEBI" id="CHEBI:78442"/>
        <dbReference type="ChEBI" id="CHEBI:78497"/>
        <dbReference type="ChEBI" id="CHEBI:456215"/>
        <dbReference type="EC" id="6.1.1.7"/>
    </reaction>
</comment>
<organism evidence="15 16">
    <name type="scientific">Thermovirga lienii (strain ATCC BAA-1197 / DSM 17291 / Cas60314)</name>
    <dbReference type="NCBI Taxonomy" id="580340"/>
    <lineage>
        <taxon>Bacteria</taxon>
        <taxon>Thermotogati</taxon>
        <taxon>Synergistota</taxon>
        <taxon>Synergistia</taxon>
        <taxon>Synergistales</taxon>
        <taxon>Thermovirgaceae</taxon>
        <taxon>Thermovirga</taxon>
    </lineage>
</organism>
<dbReference type="GO" id="GO:0004813">
    <property type="term" value="F:alanine-tRNA ligase activity"/>
    <property type="evidence" value="ECO:0007669"/>
    <property type="project" value="UniProtKB-UniRule"/>
</dbReference>
<dbReference type="Pfam" id="PF02272">
    <property type="entry name" value="DHHA1"/>
    <property type="match status" value="1"/>
</dbReference>
<dbReference type="OrthoDB" id="9803884at2"/>
<dbReference type="InterPro" id="IPR018165">
    <property type="entry name" value="Ala-tRNA-synth_IIc_core"/>
</dbReference>
<dbReference type="InterPro" id="IPR002318">
    <property type="entry name" value="Ala-tRNA-lgiase_IIc"/>
</dbReference>
<reference evidence="15 16" key="2">
    <citation type="journal article" date="2012" name="Stand. Genomic Sci.">
        <title>Genome sequence of the moderately thermophilic, amino-acid-degrading and sulfur-reducing bacterium Thermovirga lienii type strain (Cas60314(T)).</title>
        <authorList>
            <person name="Goker M."/>
            <person name="Saunders E."/>
            <person name="Lapidus A."/>
            <person name="Nolan M."/>
            <person name="Lucas S."/>
            <person name="Hammon N."/>
            <person name="Deshpande S."/>
            <person name="Cheng J.F."/>
            <person name="Han C."/>
            <person name="Tapia R."/>
            <person name="Goodwin L.A."/>
            <person name="Pitluck S."/>
            <person name="Liolios K."/>
            <person name="Mavromatis K."/>
            <person name="Pagani I."/>
            <person name="Ivanova N."/>
            <person name="Mikhailova N."/>
            <person name="Pati A."/>
            <person name="Chen A."/>
            <person name="Palaniappan K."/>
            <person name="Land M."/>
            <person name="Chang Y.J."/>
            <person name="Jeffries C.D."/>
            <person name="Brambilla E.M."/>
            <person name="Rohde M."/>
            <person name="Spring S."/>
            <person name="Detter J.C."/>
            <person name="Woyke T."/>
            <person name="Bristow J."/>
            <person name="Eisen J.A."/>
            <person name="Markowitz V."/>
            <person name="Hugenholtz P."/>
            <person name="Kyrpides N.C."/>
            <person name="Klenk H.P."/>
        </authorList>
    </citation>
    <scope>NUCLEOTIDE SEQUENCE [LARGE SCALE GENOMIC DNA]</scope>
    <source>
        <strain evidence="16">ATCC BAA-1197 / DSM 17291 / Cas60314</strain>
    </source>
</reference>
<dbReference type="FunFam" id="3.30.930.10:FF:000004">
    <property type="entry name" value="Alanine--tRNA ligase"/>
    <property type="match status" value="1"/>
</dbReference>
<feature type="binding site" evidence="12">
    <location>
        <position position="566"/>
    </location>
    <ligand>
        <name>Zn(2+)</name>
        <dbReference type="ChEBI" id="CHEBI:29105"/>
    </ligand>
</feature>
<evidence type="ECO:0000259" key="14">
    <source>
        <dbReference type="PROSITE" id="PS50860"/>
    </source>
</evidence>
<dbReference type="Gene3D" id="6.10.250.550">
    <property type="match status" value="1"/>
</dbReference>
<name>G7V9Q5_THELD</name>
<dbReference type="eggNOG" id="COG0013">
    <property type="taxonomic scope" value="Bacteria"/>
</dbReference>
<dbReference type="GO" id="GO:0006419">
    <property type="term" value="P:alanyl-tRNA aminoacylation"/>
    <property type="evidence" value="ECO:0007669"/>
    <property type="project" value="UniProtKB-UniRule"/>
</dbReference>
<dbReference type="InterPro" id="IPR018163">
    <property type="entry name" value="Thr/Ala-tRNA-synth_IIc_edit"/>
</dbReference>
<dbReference type="InterPro" id="IPR012947">
    <property type="entry name" value="tRNA_SAD"/>
</dbReference>
<evidence type="ECO:0000256" key="7">
    <source>
        <dbReference type="ARBA" id="ARBA00022833"/>
    </source>
</evidence>
<dbReference type="SMART" id="SM00863">
    <property type="entry name" value="tRNA_SAD"/>
    <property type="match status" value="1"/>
</dbReference>
<dbReference type="InterPro" id="IPR003156">
    <property type="entry name" value="DHHA1_dom"/>
</dbReference>
<dbReference type="PROSITE" id="PS50860">
    <property type="entry name" value="AA_TRNA_LIGASE_II_ALA"/>
    <property type="match status" value="1"/>
</dbReference>
<comment type="domain">
    <text evidence="12">Consists of three domains; the N-terminal catalytic domain, the editing domain and the C-terminal C-Ala domain. The editing domain removes incorrectly charged amino acids, while the C-Ala domain, along with tRNA(Ala), serves as a bridge to cooperatively bring together the editing and aminoacylation centers thus stimulating deacylation of misacylated tRNAs.</text>
</comment>
<dbReference type="Gene3D" id="3.10.310.40">
    <property type="match status" value="1"/>
</dbReference>
<dbReference type="HOGENOM" id="CLU_004485_1_1_0"/>
<dbReference type="PANTHER" id="PTHR11777">
    <property type="entry name" value="ALANYL-TRNA SYNTHETASE"/>
    <property type="match status" value="1"/>
</dbReference>
<comment type="function">
    <text evidence="12">Catalyzes the attachment of alanine to tRNA(Ala) in a two-step reaction: alanine is first activated by ATP to form Ala-AMP and then transferred to the acceptor end of tRNA(Ala). Also edits incorrectly charged Ser-tRNA(Ala) and Gly-tRNA(Ala) via its editing domain.</text>
</comment>
<dbReference type="GO" id="GO:0005524">
    <property type="term" value="F:ATP binding"/>
    <property type="evidence" value="ECO:0007669"/>
    <property type="project" value="UniProtKB-UniRule"/>
</dbReference>
<dbReference type="Pfam" id="PF01411">
    <property type="entry name" value="tRNA-synt_2c"/>
    <property type="match status" value="1"/>
</dbReference>
<evidence type="ECO:0000313" key="16">
    <source>
        <dbReference type="Proteomes" id="UP000005868"/>
    </source>
</evidence>
<comment type="subcellular location">
    <subcellularLocation>
        <location evidence="1 12">Cytoplasm</location>
    </subcellularLocation>
</comment>
<evidence type="ECO:0000256" key="1">
    <source>
        <dbReference type="ARBA" id="ARBA00004496"/>
    </source>
</evidence>
<dbReference type="InterPro" id="IPR018162">
    <property type="entry name" value="Ala-tRNA-ligase_IIc_anticod-bd"/>
</dbReference>
<dbReference type="FunFam" id="2.40.30.130:FF:000001">
    <property type="entry name" value="Alanine--tRNA ligase"/>
    <property type="match status" value="1"/>
</dbReference>
<dbReference type="InterPro" id="IPR045864">
    <property type="entry name" value="aa-tRNA-synth_II/BPL/LPL"/>
</dbReference>
<keyword evidence="16" id="KW-1185">Reference proteome</keyword>
<dbReference type="Gene3D" id="3.30.930.10">
    <property type="entry name" value="Bira Bifunctional Protein, Domain 2"/>
    <property type="match status" value="1"/>
</dbReference>
<evidence type="ECO:0000313" key="15">
    <source>
        <dbReference type="EMBL" id="AER66605.1"/>
    </source>
</evidence>
<keyword evidence="12" id="KW-0963">Cytoplasm</keyword>
<feature type="binding site" evidence="12">
    <location>
        <position position="570"/>
    </location>
    <ligand>
        <name>Zn(2+)</name>
        <dbReference type="ChEBI" id="CHEBI:29105"/>
    </ligand>
</feature>
<dbReference type="KEGG" id="tli:Tlie_0872"/>
<dbReference type="FunFam" id="3.10.310.40:FF:000001">
    <property type="entry name" value="Alanine--tRNA ligase"/>
    <property type="match status" value="1"/>
</dbReference>
<evidence type="ECO:0000256" key="3">
    <source>
        <dbReference type="ARBA" id="ARBA00022555"/>
    </source>
</evidence>
<dbReference type="SUPFAM" id="SSF55186">
    <property type="entry name" value="ThrRS/AlaRS common domain"/>
    <property type="match status" value="1"/>
</dbReference>
<dbReference type="AlphaFoldDB" id="G7V9Q5"/>
<dbReference type="GO" id="GO:0008270">
    <property type="term" value="F:zinc ion binding"/>
    <property type="evidence" value="ECO:0007669"/>
    <property type="project" value="UniProtKB-UniRule"/>
</dbReference>
<keyword evidence="10 12" id="KW-0648">Protein biosynthesis</keyword>
<keyword evidence="3 12" id="KW-0820">tRNA-binding</keyword>
<accession>G7V9Q5</accession>
<dbReference type="Gene3D" id="3.30.980.10">
    <property type="entry name" value="Threonyl-trna Synthetase, Chain A, domain 2"/>
    <property type="match status" value="1"/>
</dbReference>
<dbReference type="GO" id="GO:0000049">
    <property type="term" value="F:tRNA binding"/>
    <property type="evidence" value="ECO:0007669"/>
    <property type="project" value="UniProtKB-KW"/>
</dbReference>
<dbReference type="FunFam" id="3.30.54.20:FF:000001">
    <property type="entry name" value="Alanine--tRNA ligase"/>
    <property type="match status" value="1"/>
</dbReference>
<dbReference type="InterPro" id="IPR050058">
    <property type="entry name" value="Ala-tRNA_ligase"/>
</dbReference>
<feature type="binding site" evidence="12">
    <location>
        <position position="668"/>
    </location>
    <ligand>
        <name>Zn(2+)</name>
        <dbReference type="ChEBI" id="CHEBI:29105"/>
    </ligand>
</feature>
<dbReference type="EC" id="6.1.1.7" evidence="12"/>
<comment type="cofactor">
    <cofactor evidence="12">
        <name>Zn(2+)</name>
        <dbReference type="ChEBI" id="CHEBI:29105"/>
    </cofactor>
    <text evidence="12">Binds 1 zinc ion per subunit.</text>
</comment>
<dbReference type="Pfam" id="PF07973">
    <property type="entry name" value="tRNA_SAD"/>
    <property type="match status" value="1"/>
</dbReference>
<keyword evidence="6 12" id="KW-0547">Nucleotide-binding</keyword>
<dbReference type="InterPro" id="IPR009000">
    <property type="entry name" value="Transl_B-barrel_sf"/>
</dbReference>
<dbReference type="PANTHER" id="PTHR11777:SF9">
    <property type="entry name" value="ALANINE--TRNA LIGASE, CYTOPLASMIC"/>
    <property type="match status" value="1"/>
</dbReference>
<evidence type="ECO:0000256" key="5">
    <source>
        <dbReference type="ARBA" id="ARBA00022723"/>
    </source>
</evidence>
<dbReference type="GO" id="GO:0002161">
    <property type="term" value="F:aminoacyl-tRNA deacylase activity"/>
    <property type="evidence" value="ECO:0007669"/>
    <property type="project" value="TreeGrafter"/>
</dbReference>
<reference evidence="16" key="1">
    <citation type="submission" date="2011-10" db="EMBL/GenBank/DDBJ databases">
        <title>The complete genome of chromosome of Thermovirga lienii DSM 17291.</title>
        <authorList>
            <consortium name="US DOE Joint Genome Institute (JGI-PGF)"/>
            <person name="Lucas S."/>
            <person name="Copeland A."/>
            <person name="Lapidus A."/>
            <person name="Glavina del Rio T."/>
            <person name="Dalin E."/>
            <person name="Tice H."/>
            <person name="Bruce D."/>
            <person name="Goodwin L."/>
            <person name="Pitluck S."/>
            <person name="Peters L."/>
            <person name="Mikhailova N."/>
            <person name="Saunders E."/>
            <person name="Kyrpides N."/>
            <person name="Mavromatis K."/>
            <person name="Ivanova N."/>
            <person name="Last F.I."/>
            <person name="Brettin T."/>
            <person name="Detter J.C."/>
            <person name="Han C."/>
            <person name="Larimer F."/>
            <person name="Land M."/>
            <person name="Hauser L."/>
            <person name="Markowitz V."/>
            <person name="Cheng J.-F."/>
            <person name="Hugenholtz P."/>
            <person name="Woyke T."/>
            <person name="Wu D."/>
            <person name="Spring S."/>
            <person name="Schroeder M."/>
            <person name="Brambilla E.-M."/>
            <person name="Klenk H.-P."/>
            <person name="Eisen J.A."/>
        </authorList>
    </citation>
    <scope>NUCLEOTIDE SEQUENCE [LARGE SCALE GENOMIC DNA]</scope>
    <source>
        <strain evidence="16">ATCC BAA-1197 / DSM 17291 / Cas60314</strain>
    </source>
</reference>
<evidence type="ECO:0000256" key="11">
    <source>
        <dbReference type="ARBA" id="ARBA00023146"/>
    </source>
</evidence>
<dbReference type="SUPFAM" id="SSF101353">
    <property type="entry name" value="Putative anticodon-binding domain of alanyl-tRNA synthetase (AlaRS)"/>
    <property type="match status" value="1"/>
</dbReference>
<evidence type="ECO:0000256" key="6">
    <source>
        <dbReference type="ARBA" id="ARBA00022741"/>
    </source>
</evidence>
<keyword evidence="4 12" id="KW-0436">Ligase</keyword>
<dbReference type="HAMAP" id="MF_00036_B">
    <property type="entry name" value="Ala_tRNA_synth_B"/>
    <property type="match status" value="1"/>
</dbReference>
<feature type="coiled-coil region" evidence="13">
    <location>
        <begin position="706"/>
        <end position="761"/>
    </location>
</feature>
<evidence type="ECO:0000256" key="9">
    <source>
        <dbReference type="ARBA" id="ARBA00022884"/>
    </source>
</evidence>
<sequence>MQARSGKELREMFLSFFESKGHKRYPSFSLVPDDPSILFTIAGMVPFKPYFLGQKTPEVTRATTSQKCVRTNDIDNVGRTARHHTFFEMLGNFSFGDYFKKEASLFAWEFLTERVGLDPDRLYPTIYKDDEEAFEIWNKVVGVPANRIYRLGEEDNFWSVGPVGPCGPCSELIYDQGPEFSCGSPDCGLECDCDRYLEVWNLVFMQYNRDEEGNLNPLPKKNIDTGMGLERLASVVQQVKGDFETDLFKPLVAKASSIMGVNYGAGGREDMAVRVVSDHLRAVAFMIADGIMPSNEGRGYVLRRILRRAVRYGRLAGVERPFLTELLPVLNEIMADPYEELILHKNLIEQVIEQEELRFGRTLEQGTTLLEEEIRNVKSSGGKTLSGVVAFELYDTFGFPFELTEEICKEAGVEVKFEEFQKEMEKQRERARAAWAKSESNKIEMDEGLLKDLEPSEFTGYEKEEDEGKVLAVVVDNEKKEACAEGQECYVVLNKTPFYGEKGGQVGDEGVLEWQPGGRAKVLDTQVSSGGHYVHKVRVESGKLKVGDFVVAKVDSGRRKKIKAHHTSTHLLHEALIRVLGDHVRQAGSLVAPDFLRFDFTHVKPMTKDEIKEVENIVFGVITDNLALETHITNIEEAKKLGAKALFEEKYGDKVRVIVVPGYSAELCGGTHVNRTGDIGVFKIVKEEGIGAGLRRITALASDAAFLKFQEQAEKLDELSEILEAEEGQLKEKALSLLEQRKKLQDEVERLNVEKAQLAVDEMLQKAVEVEGVLLCSGIFDELPPNVLRQVGDKIRNSRKSSVAILASKAKDQVTFVVMADKDAMAKGVHAGKLAKSIAQLLGGGGGGRPDVAQAGAKKVDGVKEALNKAIDILREMIG</sequence>
<dbReference type="PRINTS" id="PR00980">
    <property type="entry name" value="TRNASYNTHALA"/>
</dbReference>
<dbReference type="Gene3D" id="2.40.30.130">
    <property type="match status" value="1"/>
</dbReference>
<dbReference type="InterPro" id="IPR018164">
    <property type="entry name" value="Ala-tRNA-synth_IIc_N"/>
</dbReference>
<dbReference type="GO" id="GO:0005829">
    <property type="term" value="C:cytosol"/>
    <property type="evidence" value="ECO:0007669"/>
    <property type="project" value="TreeGrafter"/>
</dbReference>
<dbReference type="EMBL" id="CP003096">
    <property type="protein sequence ID" value="AER66605.1"/>
    <property type="molecule type" value="Genomic_DNA"/>
</dbReference>
<dbReference type="SUPFAM" id="SSF50447">
    <property type="entry name" value="Translation proteins"/>
    <property type="match status" value="1"/>
</dbReference>
<evidence type="ECO:0000256" key="4">
    <source>
        <dbReference type="ARBA" id="ARBA00022598"/>
    </source>
</evidence>
<keyword evidence="5 12" id="KW-0479">Metal-binding</keyword>
<dbReference type="Proteomes" id="UP000005868">
    <property type="component" value="Chromosome"/>
</dbReference>
<dbReference type="STRING" id="580340.Tlie_0872"/>
<protein>
    <recommendedName>
        <fullName evidence="12">Alanine--tRNA ligase</fullName>
        <ecNumber evidence="12">6.1.1.7</ecNumber>
    </recommendedName>
    <alternativeName>
        <fullName evidence="12">Alanyl-tRNA synthetase</fullName>
        <shortName evidence="12">AlaRS</shortName>
    </alternativeName>
</protein>
<evidence type="ECO:0000256" key="8">
    <source>
        <dbReference type="ARBA" id="ARBA00022840"/>
    </source>
</evidence>
<dbReference type="NCBIfam" id="TIGR00344">
    <property type="entry name" value="alaS"/>
    <property type="match status" value="1"/>
</dbReference>
<keyword evidence="13" id="KW-0175">Coiled coil</keyword>
<evidence type="ECO:0000256" key="10">
    <source>
        <dbReference type="ARBA" id="ARBA00022917"/>
    </source>
</evidence>
<keyword evidence="7 12" id="KW-0862">Zinc</keyword>
<keyword evidence="9 12" id="KW-0694">RNA-binding</keyword>
<keyword evidence="8 12" id="KW-0067">ATP-binding</keyword>
<dbReference type="SUPFAM" id="SSF55681">
    <property type="entry name" value="Class II aaRS and biotin synthetases"/>
    <property type="match status" value="1"/>
</dbReference>
<evidence type="ECO:0000256" key="13">
    <source>
        <dbReference type="SAM" id="Coils"/>
    </source>
</evidence>
<gene>
    <name evidence="12" type="primary">alaS</name>
    <name evidence="15" type="ordered locus">Tlie_0872</name>
</gene>
<proteinExistence type="inferred from homology"/>
<keyword evidence="11 12" id="KW-0030">Aminoacyl-tRNA synthetase</keyword>
<dbReference type="FunFam" id="3.30.980.10:FF:000004">
    <property type="entry name" value="Alanine--tRNA ligase, cytoplasmic"/>
    <property type="match status" value="1"/>
</dbReference>
<feature type="binding site" evidence="12">
    <location>
        <position position="672"/>
    </location>
    <ligand>
        <name>Zn(2+)</name>
        <dbReference type="ChEBI" id="CHEBI:29105"/>
    </ligand>
</feature>
<evidence type="ECO:0000256" key="2">
    <source>
        <dbReference type="ARBA" id="ARBA00008226"/>
    </source>
</evidence>